<keyword evidence="1" id="KW-0732">Signal</keyword>
<reference evidence="4 6" key="2">
    <citation type="submission" date="2024-01" db="EMBL/GenBank/DDBJ databases">
        <title>Horizontal gene transfer in Aeromonas trota.</title>
        <authorList>
            <person name="Otero Olarra J.E."/>
            <person name="Perez Valdespino A."/>
        </authorList>
    </citation>
    <scope>NUCLEOTIDE SEQUENCE [LARGE SCALE GENOMIC DNA]</scope>
    <source>
        <strain evidence="4 6">9.1</strain>
    </source>
</reference>
<dbReference type="EMBL" id="JMGO02000017">
    <property type="protein sequence ID" value="KXU78637.1"/>
    <property type="molecule type" value="Genomic_DNA"/>
</dbReference>
<protein>
    <submittedName>
        <fullName evidence="3">Molybdopterin-binding protein</fullName>
    </submittedName>
    <submittedName>
        <fullName evidence="4">Molybdopterin-dependent oxidoreductase</fullName>
    </submittedName>
</protein>
<dbReference type="EMBL" id="JAZDDP010000001">
    <property type="protein sequence ID" value="MEL3918248.1"/>
    <property type="molecule type" value="Genomic_DNA"/>
</dbReference>
<dbReference type="Proteomes" id="UP001491613">
    <property type="component" value="Unassembled WGS sequence"/>
</dbReference>
<evidence type="ECO:0000313" key="5">
    <source>
        <dbReference type="Proteomes" id="UP000078435"/>
    </source>
</evidence>
<dbReference type="Pfam" id="PF00174">
    <property type="entry name" value="Oxidored_molyb"/>
    <property type="match status" value="1"/>
</dbReference>
<keyword evidence="6" id="KW-1185">Reference proteome</keyword>
<dbReference type="Proteomes" id="UP000078435">
    <property type="component" value="Unassembled WGS sequence"/>
</dbReference>
<dbReference type="AlphaFoldDB" id="A0A175VDS7"/>
<feature type="chain" id="PRO_5008042779" evidence="1">
    <location>
        <begin position="21"/>
        <end position="163"/>
    </location>
</feature>
<reference evidence="3 5" key="1">
    <citation type="submission" date="2016-02" db="EMBL/GenBank/DDBJ databases">
        <title>Draft genome sequence of Aeromonas trota strain 1999lcr isolated from cerebrospinal fluid (CSF).</title>
        <authorList>
            <person name="Dallagassa C.B."/>
            <person name="Prediger K.C."/>
            <person name="Weiss V.A."/>
            <person name="Assis F.E."/>
            <person name="Baura V."/>
            <person name="Cruz L.M."/>
            <person name="Souza E.M."/>
            <person name="Pedrosa F.O."/>
            <person name="Fadel-Picheth C.M."/>
        </authorList>
    </citation>
    <scope>NUCLEOTIDE SEQUENCE [LARGE SCALE GENOMIC DNA]</scope>
    <source>
        <strain evidence="3 5">1999lcr</strain>
    </source>
</reference>
<dbReference type="SUPFAM" id="SSF56524">
    <property type="entry name" value="Oxidoreductase molybdopterin-binding domain"/>
    <property type="match status" value="1"/>
</dbReference>
<dbReference type="RefSeq" id="WP_026458109.1">
    <property type="nucleotide sequence ID" value="NZ_CP082887.1"/>
</dbReference>
<feature type="signal peptide" evidence="1">
    <location>
        <begin position="1"/>
        <end position="20"/>
    </location>
</feature>
<dbReference type="Gene3D" id="3.90.420.10">
    <property type="entry name" value="Oxidoreductase, molybdopterin-binding domain"/>
    <property type="match status" value="1"/>
</dbReference>
<proteinExistence type="predicted"/>
<comment type="caution">
    <text evidence="3">The sequence shown here is derived from an EMBL/GenBank/DDBJ whole genome shotgun (WGS) entry which is preliminary data.</text>
</comment>
<gene>
    <name evidence="3" type="ORF">LCR_03365</name>
    <name evidence="4" type="ORF">V1482_02335</name>
</gene>
<sequence length="163" mass="18394">MRFTLYVAPLLVALCGAAQATPSPDSALLKVEGAITQPNYQQLALWDSAMLDQLPEYEIKTHTPWYDEEKTFRGPRLSDLLAKVGASGKQLTITALNDYSVQVPTSDARQYEVILARSIDGKPLSVRDKGPLFLIYPFDQYPELRNKLYYGRAIWQISQIKVE</sequence>
<accession>A0A175VDS7</accession>
<dbReference type="OrthoDB" id="9798763at2"/>
<organism evidence="3 5">
    <name type="scientific">Aeromonas enteropelogenes</name>
    <name type="common">Aeromonas trota</name>
    <dbReference type="NCBI Taxonomy" id="29489"/>
    <lineage>
        <taxon>Bacteria</taxon>
        <taxon>Pseudomonadati</taxon>
        <taxon>Pseudomonadota</taxon>
        <taxon>Gammaproteobacteria</taxon>
        <taxon>Aeromonadales</taxon>
        <taxon>Aeromonadaceae</taxon>
        <taxon>Aeromonas</taxon>
    </lineage>
</organism>
<dbReference type="InterPro" id="IPR036374">
    <property type="entry name" value="OxRdtase_Mopterin-bd_sf"/>
</dbReference>
<evidence type="ECO:0000259" key="2">
    <source>
        <dbReference type="Pfam" id="PF00174"/>
    </source>
</evidence>
<dbReference type="STRING" id="29489.VL01_05710"/>
<evidence type="ECO:0000256" key="1">
    <source>
        <dbReference type="SAM" id="SignalP"/>
    </source>
</evidence>
<evidence type="ECO:0000313" key="3">
    <source>
        <dbReference type="EMBL" id="KXU78637.1"/>
    </source>
</evidence>
<evidence type="ECO:0000313" key="6">
    <source>
        <dbReference type="Proteomes" id="UP001491613"/>
    </source>
</evidence>
<dbReference type="InterPro" id="IPR000572">
    <property type="entry name" value="OxRdtase_Mopterin-bd_dom"/>
</dbReference>
<name>A0A175VDS7_AEREN</name>
<feature type="domain" description="Oxidoreductase molybdopterin-binding" evidence="2">
    <location>
        <begin position="69"/>
        <end position="137"/>
    </location>
</feature>
<evidence type="ECO:0000313" key="4">
    <source>
        <dbReference type="EMBL" id="MEL3918248.1"/>
    </source>
</evidence>